<dbReference type="Proteomes" id="UP000075583">
    <property type="component" value="Unassembled WGS sequence"/>
</dbReference>
<sequence>MFEAKSIQEYKYRQSNKNLNRKETYLKEHIYVFFLRSEYNRSKYVVTIKEYANGLLTIDFYRKVSTSNKFRILSNEFKFGHLGATILDIMRDIQERCKVNTFGILASNLLSEDKNENNKRFRVYVEVLRRKVDSDKYQVLGSDTFSTIFVIPLERKKEEKEIVISYGSIFKETS</sequence>
<keyword evidence="2" id="KW-1185">Reference proteome</keyword>
<protein>
    <submittedName>
        <fullName evidence="1">Uncharacterized protein</fullName>
    </submittedName>
</protein>
<dbReference type="RefSeq" id="WP_062587746.1">
    <property type="nucleotide sequence ID" value="NZ_LQZQ01000001.1"/>
</dbReference>
<dbReference type="OrthoDB" id="792232at2"/>
<comment type="caution">
    <text evidence="1">The sequence shown here is derived from an EMBL/GenBank/DDBJ whole genome shotgun (WGS) entry which is preliminary data.</text>
</comment>
<accession>A0A150XTN9</accession>
<organism evidence="1 2">
    <name type="scientific">Roseivirga ehrenbergii (strain DSM 102268 / JCM 13514 / KCTC 12282 / NCIMB 14502 / KMM 6017)</name>
    <dbReference type="NCBI Taxonomy" id="279360"/>
    <lineage>
        <taxon>Bacteria</taxon>
        <taxon>Pseudomonadati</taxon>
        <taxon>Bacteroidota</taxon>
        <taxon>Cytophagia</taxon>
        <taxon>Cytophagales</taxon>
        <taxon>Roseivirgaceae</taxon>
        <taxon>Roseivirga</taxon>
    </lineage>
</organism>
<evidence type="ECO:0000313" key="2">
    <source>
        <dbReference type="Proteomes" id="UP000075583"/>
    </source>
</evidence>
<dbReference type="AlphaFoldDB" id="A0A150XTN9"/>
<proteinExistence type="predicted"/>
<dbReference type="EMBL" id="LQZQ01000001">
    <property type="protein sequence ID" value="KYG81995.1"/>
    <property type="molecule type" value="Genomic_DNA"/>
</dbReference>
<reference evidence="1" key="1">
    <citation type="submission" date="2016-01" db="EMBL/GenBank/DDBJ databases">
        <title>Genome sequencing of Roseivirga ehrenbergii KMM 6017.</title>
        <authorList>
            <person name="Selvaratnam C."/>
            <person name="Thevarajoo S."/>
            <person name="Goh K.M."/>
            <person name="Ee R."/>
            <person name="Chan K.-G."/>
            <person name="Chong C.S."/>
        </authorList>
    </citation>
    <scope>NUCLEOTIDE SEQUENCE [LARGE SCALE GENOMIC DNA]</scope>
    <source>
        <strain evidence="1">KMM 6017</strain>
    </source>
</reference>
<name>A0A150XTN9_ROSEK</name>
<evidence type="ECO:0000313" key="1">
    <source>
        <dbReference type="EMBL" id="KYG81995.1"/>
    </source>
</evidence>
<gene>
    <name evidence="1" type="ORF">MB14_00965</name>
</gene>